<protein>
    <submittedName>
        <fullName evidence="2">Uncharacterized protein</fullName>
    </submittedName>
</protein>
<reference evidence="2" key="2">
    <citation type="submission" date="2021-02" db="EMBL/GenBank/DDBJ databases">
        <authorList>
            <person name="Kimball J.A."/>
            <person name="Haas M.W."/>
            <person name="Macchietto M."/>
            <person name="Kono T."/>
            <person name="Duquette J."/>
            <person name="Shao M."/>
        </authorList>
    </citation>
    <scope>NUCLEOTIDE SEQUENCE</scope>
    <source>
        <tissue evidence="2">Fresh leaf tissue</tissue>
    </source>
</reference>
<keyword evidence="1" id="KW-1133">Transmembrane helix</keyword>
<dbReference type="Proteomes" id="UP000729402">
    <property type="component" value="Unassembled WGS sequence"/>
</dbReference>
<feature type="transmembrane region" description="Helical" evidence="1">
    <location>
        <begin position="70"/>
        <end position="88"/>
    </location>
</feature>
<comment type="caution">
    <text evidence="2">The sequence shown here is derived from an EMBL/GenBank/DDBJ whole genome shotgun (WGS) entry which is preliminary data.</text>
</comment>
<keyword evidence="3" id="KW-1185">Reference proteome</keyword>
<dbReference type="EMBL" id="JAAALK010000283">
    <property type="protein sequence ID" value="KAG8075645.1"/>
    <property type="molecule type" value="Genomic_DNA"/>
</dbReference>
<evidence type="ECO:0000313" key="3">
    <source>
        <dbReference type="Proteomes" id="UP000729402"/>
    </source>
</evidence>
<accession>A0A8J5VPX9</accession>
<name>A0A8J5VPX9_ZIZPA</name>
<keyword evidence="1" id="KW-0812">Transmembrane</keyword>
<evidence type="ECO:0000256" key="1">
    <source>
        <dbReference type="SAM" id="Phobius"/>
    </source>
</evidence>
<gene>
    <name evidence="2" type="ORF">GUJ93_ZPchr0006g44947</name>
</gene>
<evidence type="ECO:0000313" key="2">
    <source>
        <dbReference type="EMBL" id="KAG8075645.1"/>
    </source>
</evidence>
<proteinExistence type="predicted"/>
<dbReference type="AlphaFoldDB" id="A0A8J5VPX9"/>
<sequence>MPDGSNVREVRCLPAVSRFASCCAGVVYFAFIASSSHHSTRLSPLLALRLAAAVVTGKVADCDTYLECSAFAFAVIVVMHALPAASVLQLDRWLLSSFTESYFI</sequence>
<feature type="transmembrane region" description="Helical" evidence="1">
    <location>
        <begin position="12"/>
        <end position="33"/>
    </location>
</feature>
<reference evidence="2" key="1">
    <citation type="journal article" date="2021" name="bioRxiv">
        <title>Whole Genome Assembly and Annotation of Northern Wild Rice, Zizania palustris L., Supports a Whole Genome Duplication in the Zizania Genus.</title>
        <authorList>
            <person name="Haas M."/>
            <person name="Kono T."/>
            <person name="Macchietto M."/>
            <person name="Millas R."/>
            <person name="McGilp L."/>
            <person name="Shao M."/>
            <person name="Duquette J."/>
            <person name="Hirsch C.N."/>
            <person name="Kimball J."/>
        </authorList>
    </citation>
    <scope>NUCLEOTIDE SEQUENCE</scope>
    <source>
        <tissue evidence="2">Fresh leaf tissue</tissue>
    </source>
</reference>
<organism evidence="2 3">
    <name type="scientific">Zizania palustris</name>
    <name type="common">Northern wild rice</name>
    <dbReference type="NCBI Taxonomy" id="103762"/>
    <lineage>
        <taxon>Eukaryota</taxon>
        <taxon>Viridiplantae</taxon>
        <taxon>Streptophyta</taxon>
        <taxon>Embryophyta</taxon>
        <taxon>Tracheophyta</taxon>
        <taxon>Spermatophyta</taxon>
        <taxon>Magnoliopsida</taxon>
        <taxon>Liliopsida</taxon>
        <taxon>Poales</taxon>
        <taxon>Poaceae</taxon>
        <taxon>BOP clade</taxon>
        <taxon>Oryzoideae</taxon>
        <taxon>Oryzeae</taxon>
        <taxon>Zizaniinae</taxon>
        <taxon>Zizania</taxon>
    </lineage>
</organism>
<keyword evidence="1" id="KW-0472">Membrane</keyword>